<dbReference type="Gene3D" id="3.80.10.10">
    <property type="entry name" value="Ribonuclease Inhibitor"/>
    <property type="match status" value="1"/>
</dbReference>
<evidence type="ECO:0000313" key="3">
    <source>
        <dbReference type="EMBL" id="OMO65102.1"/>
    </source>
</evidence>
<dbReference type="InterPro" id="IPR036047">
    <property type="entry name" value="F-box-like_dom_sf"/>
</dbReference>
<organism evidence="3 4">
    <name type="scientific">Corchorus olitorius</name>
    <dbReference type="NCBI Taxonomy" id="93759"/>
    <lineage>
        <taxon>Eukaryota</taxon>
        <taxon>Viridiplantae</taxon>
        <taxon>Streptophyta</taxon>
        <taxon>Embryophyta</taxon>
        <taxon>Tracheophyta</taxon>
        <taxon>Spermatophyta</taxon>
        <taxon>Magnoliopsida</taxon>
        <taxon>eudicotyledons</taxon>
        <taxon>Gunneridae</taxon>
        <taxon>Pentapetalae</taxon>
        <taxon>rosids</taxon>
        <taxon>malvids</taxon>
        <taxon>Malvales</taxon>
        <taxon>Malvaceae</taxon>
        <taxon>Grewioideae</taxon>
        <taxon>Apeibeae</taxon>
        <taxon>Corchorus</taxon>
    </lineage>
</organism>
<dbReference type="EMBL" id="AWUE01020860">
    <property type="protein sequence ID" value="OMO65102.1"/>
    <property type="molecule type" value="Genomic_DNA"/>
</dbReference>
<dbReference type="AlphaFoldDB" id="A0A1R3H448"/>
<dbReference type="SUPFAM" id="SSF52047">
    <property type="entry name" value="RNI-like"/>
    <property type="match status" value="1"/>
</dbReference>
<sequence>MSRQRRRRRRNKRRKLSKKEDYFSRLPDSIIIDEILSRLPTKDAVKTGVLSTRWKHLWTCNPNLSFGLFGIRDDQGYASFVNKTLSLHSSDKVRKFSLCCFHDIFDGKWLRFAISHYVEYLTLELINRTRRFPYNKDCIRYKIPQDLYAHSSLTKLRTNFCDHAPKAEVSWTSLKVLYIGEASLTEDTLQRILAGTPLLERLELRECWGVDSIQVSSTSALKELVITEWLDQRRRHALNTLEISIPGVKSLELYGNWETKCLLLDAPSLVEAHLNEFSLDKKGDVQEYAAMVKEMLLRVTFVSKLSVGPMFLRTKSACNSIFLNSASTNLEELYIYLFHDEDGFDEGNLIEEEDYWSSLEHLQFMKLKVIWISPFGLRKYNDCYDYLLGFAQFMLKKATMLEKMIIICPCLYGLDPKFLELLYDEMARELLTLHRCSPKAEIMIRRPKVD</sequence>
<dbReference type="PANTHER" id="PTHR31900">
    <property type="entry name" value="F-BOX/RNI SUPERFAMILY PROTEIN-RELATED"/>
    <property type="match status" value="1"/>
</dbReference>
<feature type="domain" description="F-box" evidence="1">
    <location>
        <begin position="23"/>
        <end position="59"/>
    </location>
</feature>
<evidence type="ECO:0000313" key="4">
    <source>
        <dbReference type="Proteomes" id="UP000187203"/>
    </source>
</evidence>
<dbReference type="PANTHER" id="PTHR31900:SF32">
    <property type="entry name" value="F-BOX_RNI_FBD-LIKE DOMAIN PROTEIN"/>
    <property type="match status" value="1"/>
</dbReference>
<evidence type="ECO:0000259" key="1">
    <source>
        <dbReference type="Pfam" id="PF00646"/>
    </source>
</evidence>
<protein>
    <submittedName>
        <fullName evidence="3">Uncharacterized protein</fullName>
    </submittedName>
</protein>
<dbReference type="SUPFAM" id="SSF81383">
    <property type="entry name" value="F-box domain"/>
    <property type="match status" value="1"/>
</dbReference>
<dbReference type="InterPro" id="IPR032675">
    <property type="entry name" value="LRR_dom_sf"/>
</dbReference>
<dbReference type="Pfam" id="PF00646">
    <property type="entry name" value="F-box"/>
    <property type="match status" value="1"/>
</dbReference>
<comment type="caution">
    <text evidence="3">The sequence shown here is derived from an EMBL/GenBank/DDBJ whole genome shotgun (WGS) entry which is preliminary data.</text>
</comment>
<evidence type="ECO:0000259" key="2">
    <source>
        <dbReference type="Pfam" id="PF23622"/>
    </source>
</evidence>
<dbReference type="InterPro" id="IPR001810">
    <property type="entry name" value="F-box_dom"/>
</dbReference>
<dbReference type="STRING" id="93759.A0A1R3H448"/>
<dbReference type="InterPro" id="IPR055357">
    <property type="entry name" value="LRR_At1g61320_AtMIF1"/>
</dbReference>
<accession>A0A1R3H448</accession>
<keyword evidence="4" id="KW-1185">Reference proteome</keyword>
<proteinExistence type="predicted"/>
<feature type="domain" description="At1g61320/AtMIF1 LRR" evidence="2">
    <location>
        <begin position="88"/>
        <end position="269"/>
    </location>
</feature>
<dbReference type="CDD" id="cd22160">
    <property type="entry name" value="F-box_AtFBL13-like"/>
    <property type="match status" value="1"/>
</dbReference>
<dbReference type="InterPro" id="IPR053781">
    <property type="entry name" value="F-box_AtFBL13-like"/>
</dbReference>
<dbReference type="Proteomes" id="UP000187203">
    <property type="component" value="Unassembled WGS sequence"/>
</dbReference>
<name>A0A1R3H448_9ROSI</name>
<gene>
    <name evidence="3" type="ORF">COLO4_31580</name>
</gene>
<dbReference type="InterPro" id="IPR050232">
    <property type="entry name" value="FBL13/AtMIF1-like"/>
</dbReference>
<dbReference type="OrthoDB" id="1939276at2759"/>
<dbReference type="Pfam" id="PF23622">
    <property type="entry name" value="LRR_At1g61320_AtMIF1"/>
    <property type="match status" value="1"/>
</dbReference>
<reference evidence="4" key="1">
    <citation type="submission" date="2013-09" db="EMBL/GenBank/DDBJ databases">
        <title>Corchorus olitorius genome sequencing.</title>
        <authorList>
            <person name="Alam M."/>
            <person name="Haque M.S."/>
            <person name="Islam M.S."/>
            <person name="Emdad E.M."/>
            <person name="Islam M.M."/>
            <person name="Ahmed B."/>
            <person name="Halim A."/>
            <person name="Hossen Q.M.M."/>
            <person name="Hossain M.Z."/>
            <person name="Ahmed R."/>
            <person name="Khan M.M."/>
            <person name="Islam R."/>
            <person name="Rashid M.M."/>
            <person name="Khan S.A."/>
            <person name="Rahman M.S."/>
            <person name="Alam M."/>
            <person name="Yahiya A.S."/>
            <person name="Khan M.S."/>
            <person name="Azam M.S."/>
            <person name="Haque T."/>
            <person name="Lashkar M.Z.H."/>
            <person name="Akhand A.I."/>
            <person name="Morshed G."/>
            <person name="Roy S."/>
            <person name="Uddin K.S."/>
            <person name="Rabeya T."/>
            <person name="Hossain A.S."/>
            <person name="Chowdhury A."/>
            <person name="Snigdha A.R."/>
            <person name="Mortoza M.S."/>
            <person name="Matin S.A."/>
            <person name="Hoque S.M.E."/>
            <person name="Islam M.K."/>
            <person name="Roy D.K."/>
            <person name="Haider R."/>
            <person name="Moosa M.M."/>
            <person name="Elias S.M."/>
            <person name="Hasan A.M."/>
            <person name="Jahan S."/>
            <person name="Shafiuddin M."/>
            <person name="Mahmood N."/>
            <person name="Shommy N.S."/>
        </authorList>
    </citation>
    <scope>NUCLEOTIDE SEQUENCE [LARGE SCALE GENOMIC DNA]</scope>
    <source>
        <strain evidence="4">cv. O-4</strain>
    </source>
</reference>